<feature type="domain" description="TadE-like" evidence="2">
    <location>
        <begin position="2"/>
        <end position="41"/>
    </location>
</feature>
<proteinExistence type="predicted"/>
<keyword evidence="1" id="KW-0812">Transmembrane</keyword>
<evidence type="ECO:0000259" key="2">
    <source>
        <dbReference type="Pfam" id="PF07811"/>
    </source>
</evidence>
<keyword evidence="4" id="KW-1185">Reference proteome</keyword>
<keyword evidence="1" id="KW-0472">Membrane</keyword>
<name>A0ABS2CM44_9MICO</name>
<reference evidence="3" key="1">
    <citation type="submission" date="2021-02" db="EMBL/GenBank/DDBJ databases">
        <title>Phycicoccus sp. MQZ13P-5T, whole genome shotgun sequence.</title>
        <authorList>
            <person name="Tuo L."/>
        </authorList>
    </citation>
    <scope>NUCLEOTIDE SEQUENCE</scope>
    <source>
        <strain evidence="3">MQZ13P-5</strain>
    </source>
</reference>
<feature type="transmembrane region" description="Helical" evidence="1">
    <location>
        <begin position="6"/>
        <end position="26"/>
    </location>
</feature>
<dbReference type="Pfam" id="PF07811">
    <property type="entry name" value="TadE"/>
    <property type="match status" value="1"/>
</dbReference>
<keyword evidence="1" id="KW-1133">Transmembrane helix</keyword>
<gene>
    <name evidence="3" type="ORF">JQN70_11200</name>
</gene>
<evidence type="ECO:0000313" key="4">
    <source>
        <dbReference type="Proteomes" id="UP001430172"/>
    </source>
</evidence>
<evidence type="ECO:0000313" key="3">
    <source>
        <dbReference type="EMBL" id="MBM6400955.1"/>
    </source>
</evidence>
<dbReference type="EMBL" id="JAFDVD010000012">
    <property type="protein sequence ID" value="MBM6400955.1"/>
    <property type="molecule type" value="Genomic_DNA"/>
</dbReference>
<accession>A0ABS2CM44</accession>
<dbReference type="Proteomes" id="UP001430172">
    <property type="component" value="Unassembled WGS sequence"/>
</dbReference>
<evidence type="ECO:0000256" key="1">
    <source>
        <dbReference type="SAM" id="Phobius"/>
    </source>
</evidence>
<organism evidence="3 4">
    <name type="scientific">Phycicoccus sonneratiae</name>
    <dbReference type="NCBI Taxonomy" id="2807628"/>
    <lineage>
        <taxon>Bacteria</taxon>
        <taxon>Bacillati</taxon>
        <taxon>Actinomycetota</taxon>
        <taxon>Actinomycetes</taxon>
        <taxon>Micrococcales</taxon>
        <taxon>Intrasporangiaceae</taxon>
        <taxon>Phycicoccus</taxon>
    </lineage>
</organism>
<dbReference type="RefSeq" id="WP_204131424.1">
    <property type="nucleotide sequence ID" value="NZ_JAFDVD010000012.1"/>
</dbReference>
<comment type="caution">
    <text evidence="3">The sequence shown here is derived from an EMBL/GenBank/DDBJ whole genome shotgun (WGS) entry which is preliminary data.</text>
</comment>
<protein>
    <submittedName>
        <fullName evidence="3">Pilus assembly protein</fullName>
    </submittedName>
</protein>
<dbReference type="InterPro" id="IPR012495">
    <property type="entry name" value="TadE-like_dom"/>
</dbReference>
<sequence length="177" mass="19148">MAVEAALVTPFFIMLLVGIIEFGMFFKDYLSVASAVRAGVRTASAEPRMSTYAQDAVNSVMAEGSAFNRGQVQQLWVYKANAANKFPSGASSFADCTTCVKFTWNGTSFAPTYSNWAAADQKACAKSATNTAGPDRVGVYMRVRHSAFTKFVFTNITIEESAVLSFEPKPSTQTCQP</sequence>